<dbReference type="AlphaFoldDB" id="A0A250XR91"/>
<evidence type="ECO:0000313" key="1">
    <source>
        <dbReference type="EMBL" id="GAX85574.1"/>
    </source>
</evidence>
<keyword evidence="2" id="KW-1185">Reference proteome</keyword>
<evidence type="ECO:0000313" key="2">
    <source>
        <dbReference type="Proteomes" id="UP000232323"/>
    </source>
</evidence>
<proteinExistence type="predicted"/>
<organism evidence="1 2">
    <name type="scientific">Chlamydomonas eustigma</name>
    <dbReference type="NCBI Taxonomy" id="1157962"/>
    <lineage>
        <taxon>Eukaryota</taxon>
        <taxon>Viridiplantae</taxon>
        <taxon>Chlorophyta</taxon>
        <taxon>core chlorophytes</taxon>
        <taxon>Chlorophyceae</taxon>
        <taxon>CS clade</taxon>
        <taxon>Chlamydomonadales</taxon>
        <taxon>Chlamydomonadaceae</taxon>
        <taxon>Chlamydomonas</taxon>
    </lineage>
</organism>
<comment type="caution">
    <text evidence="1">The sequence shown here is derived from an EMBL/GenBank/DDBJ whole genome shotgun (WGS) entry which is preliminary data.</text>
</comment>
<sequence>MWYLASIDMTEIEYKPQGKQVVFRDLVSGQTISSLKLFGDADIPYYKDGGRGLTDVKSRSALFTDIAATIGSNIKNKTLKCYGIVYTFPQCAVLSKSGPVTALDTFLAETQLIVLDAYQWTPPTFKFRCMKEKADGSVCGSELHSEKGWADATSSKGLGAHSTIFLCSRNLLSTVDNSDSCRKVLPTVFPHLGEGLFKGDSGIKLDFMHFLALIRDHSNSNHPSLQFALDELSKMLQIVHPDDAKDDSISYAQKRKLRPPPHSMLPKFLAWINKWSEMGVDARTNIHMFTIQTFRLFKRQIRQICEWQLSDPWVMVDEVTCLPVDMYCKAANGKFLSFKETSIVESQHHVVNTLQRTVGSDVASPQLREIAVELSNYRWNVNRMRVLGLMDNQDCLNLELLSRVNQLESELGIDGYEKTFDVPDVSSIPQNPYHLEEGHGYTWDPERTTRTATARSVLTTAQRRLGGTQASQSLLAATATAVHKARNELGAAAGPSKVWEHIPYVLHKDLPTVWRLESPHQFHQPAAPENNDWCPKRFQAAFVYSSSSTCGHVEVEIEQQIQDADEMNYAELQKLLEAESNVAANTLLQLQSSTADRTLEAGASMSVMGKGGAKITKPQQLMAPKGGTQQSTLLGTFKRAGITLGGAVTKRPLPVSPVLVGTVNFFLCAFSFGEGRAGNLKNVPSCSIR</sequence>
<gene>
    <name evidence="1" type="ORF">CEUSTIGMA_g12989.t1</name>
</gene>
<reference evidence="1 2" key="1">
    <citation type="submission" date="2017-08" db="EMBL/GenBank/DDBJ databases">
        <title>Acidophilic green algal genome provides insights into adaptation to an acidic environment.</title>
        <authorList>
            <person name="Hirooka S."/>
            <person name="Hirose Y."/>
            <person name="Kanesaki Y."/>
            <person name="Higuchi S."/>
            <person name="Fujiwara T."/>
            <person name="Onuma R."/>
            <person name="Era A."/>
            <person name="Ohbayashi R."/>
            <person name="Uzuka A."/>
            <person name="Nozaki H."/>
            <person name="Yoshikawa H."/>
            <person name="Miyagishima S.Y."/>
        </authorList>
    </citation>
    <scope>NUCLEOTIDE SEQUENCE [LARGE SCALE GENOMIC DNA]</scope>
    <source>
        <strain evidence="1 2">NIES-2499</strain>
    </source>
</reference>
<name>A0A250XR91_9CHLO</name>
<protein>
    <submittedName>
        <fullName evidence="1">Uncharacterized protein</fullName>
    </submittedName>
</protein>
<dbReference type="Proteomes" id="UP000232323">
    <property type="component" value="Unassembled WGS sequence"/>
</dbReference>
<dbReference type="EMBL" id="BEGY01000178">
    <property type="protein sequence ID" value="GAX85574.1"/>
    <property type="molecule type" value="Genomic_DNA"/>
</dbReference>
<accession>A0A250XR91</accession>